<keyword evidence="2" id="KW-0479">Metal-binding</keyword>
<evidence type="ECO:0000256" key="3">
    <source>
        <dbReference type="ARBA" id="ARBA00022833"/>
    </source>
</evidence>
<name>A0AAV1HVV0_9CHLO</name>
<accession>A0AAV1HVV0</accession>
<dbReference type="PANTHER" id="PTHR33337">
    <property type="entry name" value="GFA DOMAIN-CONTAINING PROTEIN"/>
    <property type="match status" value="1"/>
</dbReference>
<keyword evidence="7" id="KW-1185">Reference proteome</keyword>
<sequence>MDTTKAFQSVETLRDNATALEGSCFCGKVHIKCNTNMPFPFMVCHCIACRKTGGVYCVNVAAEKDSLDVKGREEVKSYRGSTEVATERFFCGTCGSMLWGEDKRYPTRIYPAASCLDSELPRAPEEHHVMTKYKQSWLRLPTEYDDVKVEAYPEMGDKTRETWHIDNNLFGKAGDDMEKVALFSP</sequence>
<evidence type="ECO:0000256" key="2">
    <source>
        <dbReference type="ARBA" id="ARBA00022723"/>
    </source>
</evidence>
<organism evidence="6 7">
    <name type="scientific">Coccomyxa viridis</name>
    <dbReference type="NCBI Taxonomy" id="1274662"/>
    <lineage>
        <taxon>Eukaryota</taxon>
        <taxon>Viridiplantae</taxon>
        <taxon>Chlorophyta</taxon>
        <taxon>core chlorophytes</taxon>
        <taxon>Trebouxiophyceae</taxon>
        <taxon>Trebouxiophyceae incertae sedis</taxon>
        <taxon>Coccomyxaceae</taxon>
        <taxon>Coccomyxa</taxon>
    </lineage>
</organism>
<dbReference type="EMBL" id="CAUYUE010000003">
    <property type="protein sequence ID" value="CAK0751271.1"/>
    <property type="molecule type" value="Genomic_DNA"/>
</dbReference>
<evidence type="ECO:0000313" key="7">
    <source>
        <dbReference type="Proteomes" id="UP001314263"/>
    </source>
</evidence>
<dbReference type="Pfam" id="PF04828">
    <property type="entry name" value="GFA"/>
    <property type="match status" value="1"/>
</dbReference>
<evidence type="ECO:0000256" key="4">
    <source>
        <dbReference type="ARBA" id="ARBA00023239"/>
    </source>
</evidence>
<evidence type="ECO:0000259" key="5">
    <source>
        <dbReference type="PROSITE" id="PS51891"/>
    </source>
</evidence>
<dbReference type="GO" id="GO:0046872">
    <property type="term" value="F:metal ion binding"/>
    <property type="evidence" value="ECO:0007669"/>
    <property type="project" value="UniProtKB-KW"/>
</dbReference>
<dbReference type="Proteomes" id="UP001314263">
    <property type="component" value="Unassembled WGS sequence"/>
</dbReference>
<gene>
    <name evidence="6" type="ORF">CVIRNUC_002055</name>
</gene>
<proteinExistence type="inferred from homology"/>
<dbReference type="InterPro" id="IPR011057">
    <property type="entry name" value="Mss4-like_sf"/>
</dbReference>
<comment type="similarity">
    <text evidence="1">Belongs to the Gfa family.</text>
</comment>
<feature type="domain" description="CENP-V/GFA" evidence="5">
    <location>
        <begin position="20"/>
        <end position="138"/>
    </location>
</feature>
<dbReference type="PROSITE" id="PS51891">
    <property type="entry name" value="CENP_V_GFA"/>
    <property type="match status" value="1"/>
</dbReference>
<comment type="caution">
    <text evidence="6">The sequence shown here is derived from an EMBL/GenBank/DDBJ whole genome shotgun (WGS) entry which is preliminary data.</text>
</comment>
<keyword evidence="4" id="KW-0456">Lyase</keyword>
<dbReference type="Gene3D" id="3.90.1590.10">
    <property type="entry name" value="glutathione-dependent formaldehyde- activating enzyme (gfa)"/>
    <property type="match status" value="1"/>
</dbReference>
<dbReference type="SUPFAM" id="SSF51316">
    <property type="entry name" value="Mss4-like"/>
    <property type="match status" value="1"/>
</dbReference>
<protein>
    <recommendedName>
        <fullName evidence="5">CENP-V/GFA domain-containing protein</fullName>
    </recommendedName>
</protein>
<keyword evidence="3" id="KW-0862">Zinc</keyword>
<dbReference type="GO" id="GO:0016846">
    <property type="term" value="F:carbon-sulfur lyase activity"/>
    <property type="evidence" value="ECO:0007669"/>
    <property type="project" value="InterPro"/>
</dbReference>
<evidence type="ECO:0000256" key="1">
    <source>
        <dbReference type="ARBA" id="ARBA00005495"/>
    </source>
</evidence>
<evidence type="ECO:0000313" key="6">
    <source>
        <dbReference type="EMBL" id="CAK0751271.1"/>
    </source>
</evidence>
<dbReference type="PANTHER" id="PTHR33337:SF44">
    <property type="entry name" value="DUF636 DOMAIN PROTEIN (AFU_ORTHOLOGUE AFUA_1G09754)"/>
    <property type="match status" value="1"/>
</dbReference>
<dbReference type="AlphaFoldDB" id="A0AAV1HVV0"/>
<reference evidence="6 7" key="1">
    <citation type="submission" date="2023-10" db="EMBL/GenBank/DDBJ databases">
        <authorList>
            <person name="Maclean D."/>
            <person name="Macfadyen A."/>
        </authorList>
    </citation>
    <scope>NUCLEOTIDE SEQUENCE [LARGE SCALE GENOMIC DNA]</scope>
</reference>
<dbReference type="InterPro" id="IPR006913">
    <property type="entry name" value="CENP-V/GFA"/>
</dbReference>